<evidence type="ECO:0000313" key="3">
    <source>
        <dbReference type="Proteomes" id="UP001217485"/>
    </source>
</evidence>
<dbReference type="InterPro" id="IPR011856">
    <property type="entry name" value="tRNA_endonuc-like_dom_sf"/>
</dbReference>
<dbReference type="PANTHER" id="PTHR30015:SF7">
    <property type="entry name" value="TYPE IV METHYL-DIRECTED RESTRICTION ENZYME ECOKMRR"/>
    <property type="match status" value="1"/>
</dbReference>
<dbReference type="InterPro" id="IPR011335">
    <property type="entry name" value="Restrct_endonuc-II-like"/>
</dbReference>
<evidence type="ECO:0000313" key="2">
    <source>
        <dbReference type="EMBL" id="MDC0678731.1"/>
    </source>
</evidence>
<proteinExistence type="predicted"/>
<organism evidence="2 3">
    <name type="scientific">Sorangium atrum</name>
    <dbReference type="NCBI Taxonomy" id="2995308"/>
    <lineage>
        <taxon>Bacteria</taxon>
        <taxon>Pseudomonadati</taxon>
        <taxon>Myxococcota</taxon>
        <taxon>Polyangia</taxon>
        <taxon>Polyangiales</taxon>
        <taxon>Polyangiaceae</taxon>
        <taxon>Sorangium</taxon>
    </lineage>
</organism>
<dbReference type="SUPFAM" id="SSF52980">
    <property type="entry name" value="Restriction endonuclease-like"/>
    <property type="match status" value="1"/>
</dbReference>
<evidence type="ECO:0000259" key="1">
    <source>
        <dbReference type="Pfam" id="PF04471"/>
    </source>
</evidence>
<keyword evidence="2" id="KW-0255">Endonuclease</keyword>
<reference evidence="2 3" key="1">
    <citation type="submission" date="2023-01" db="EMBL/GenBank/DDBJ databases">
        <title>Minimal conservation of predation-associated metabolite biosynthetic gene clusters underscores biosynthetic potential of Myxococcota including descriptions for ten novel species: Archangium lansinium sp. nov., Myxococcus landrumus sp. nov., Nannocystis bai.</title>
        <authorList>
            <person name="Ahearne A."/>
            <person name="Stevens C."/>
            <person name="Dowd S."/>
        </authorList>
    </citation>
    <scope>NUCLEOTIDE SEQUENCE [LARGE SCALE GENOMIC DNA]</scope>
    <source>
        <strain evidence="2 3">WIWO2</strain>
    </source>
</reference>
<keyword evidence="2" id="KW-0378">Hydrolase</keyword>
<dbReference type="GO" id="GO:0004519">
    <property type="term" value="F:endonuclease activity"/>
    <property type="evidence" value="ECO:0007669"/>
    <property type="project" value="UniProtKB-KW"/>
</dbReference>
<dbReference type="Gene3D" id="3.40.1350.10">
    <property type="match status" value="1"/>
</dbReference>
<comment type="caution">
    <text evidence="2">The sequence shown here is derived from an EMBL/GenBank/DDBJ whole genome shotgun (WGS) entry which is preliminary data.</text>
</comment>
<accession>A0ABT5BX81</accession>
<dbReference type="Pfam" id="PF04471">
    <property type="entry name" value="Mrr_cat"/>
    <property type="match status" value="1"/>
</dbReference>
<keyword evidence="2" id="KW-0540">Nuclease</keyword>
<dbReference type="InterPro" id="IPR007560">
    <property type="entry name" value="Restrct_endonuc_IV_Mrr"/>
</dbReference>
<dbReference type="EMBL" id="JAQNDK010000001">
    <property type="protein sequence ID" value="MDC0678731.1"/>
    <property type="molecule type" value="Genomic_DNA"/>
</dbReference>
<protein>
    <submittedName>
        <fullName evidence="2">Restriction endonuclease</fullName>
    </submittedName>
</protein>
<sequence length="351" mass="40126">MATSNSKRKDTQARNDLVTEAIRLREKFMTRLDGCTFVDAKSLPLDEWLSKVDEIDGTQEFMMLSTCFPTSAHRKEYLDTIHSRDDASIRRLLRHFLPSMGTHPADLYHLQGVLAELGKQDARREIREYDVRLLRYLVTKGSEPVWEGIHWVLDAVRQAPRDAVQVLRTFLRANWQQLSDAYIAGLEDAAEIIRWRYLISPHTRDRCKGVVASLSPRDLELLAAALYDAMGYRYEVTRKSKDGGVDVIALSESGRKRQRHLIQCKHTRLVGVEPVNQILAVVERRRATQAVLLTSGRFTKGALAIQAEEDRVELVDGETLILRLNEYLGPDWYTRSERILAGVARRVGRTS</sequence>
<feature type="domain" description="Restriction endonuclease type IV Mrr" evidence="1">
    <location>
        <begin position="212"/>
        <end position="321"/>
    </location>
</feature>
<dbReference type="Proteomes" id="UP001217485">
    <property type="component" value="Unassembled WGS sequence"/>
</dbReference>
<name>A0ABT5BX81_9BACT</name>
<dbReference type="InterPro" id="IPR052906">
    <property type="entry name" value="Type_IV_Methyl-Rstrct_Enzyme"/>
</dbReference>
<keyword evidence="3" id="KW-1185">Reference proteome</keyword>
<dbReference type="RefSeq" id="WP_272095570.1">
    <property type="nucleotide sequence ID" value="NZ_JAQNDK010000001.1"/>
</dbReference>
<gene>
    <name evidence="2" type="ORF">POL72_13380</name>
</gene>
<dbReference type="PANTHER" id="PTHR30015">
    <property type="entry name" value="MRR RESTRICTION SYSTEM PROTEIN"/>
    <property type="match status" value="1"/>
</dbReference>